<feature type="transmembrane region" description="Helical" evidence="1">
    <location>
        <begin position="147"/>
        <end position="168"/>
    </location>
</feature>
<reference evidence="2" key="1">
    <citation type="submission" date="2020-11" db="EMBL/GenBank/DDBJ databases">
        <title>Bacterial whole genome sequence for Panacibacter sp. DH6.</title>
        <authorList>
            <person name="Le V."/>
            <person name="Ko S."/>
            <person name="Ahn C.-Y."/>
            <person name="Oh H.-M."/>
        </authorList>
    </citation>
    <scope>NUCLEOTIDE SEQUENCE</scope>
    <source>
        <strain evidence="2">DH6</strain>
    </source>
</reference>
<dbReference type="EMBL" id="JADWYR010000001">
    <property type="protein sequence ID" value="MBG9375900.1"/>
    <property type="molecule type" value="Genomic_DNA"/>
</dbReference>
<keyword evidence="3" id="KW-1185">Reference proteome</keyword>
<keyword evidence="1" id="KW-1133">Transmembrane helix</keyword>
<organism evidence="2 3">
    <name type="scientific">Panacibacter microcysteis</name>
    <dbReference type="NCBI Taxonomy" id="2793269"/>
    <lineage>
        <taxon>Bacteria</taxon>
        <taxon>Pseudomonadati</taxon>
        <taxon>Bacteroidota</taxon>
        <taxon>Chitinophagia</taxon>
        <taxon>Chitinophagales</taxon>
        <taxon>Chitinophagaceae</taxon>
        <taxon>Panacibacter</taxon>
    </lineage>
</organism>
<dbReference type="AlphaFoldDB" id="A0A931E1S0"/>
<accession>A0A931E1S0</accession>
<proteinExistence type="predicted"/>
<evidence type="ECO:0000313" key="2">
    <source>
        <dbReference type="EMBL" id="MBG9375900.1"/>
    </source>
</evidence>
<gene>
    <name evidence="2" type="ORF">I5907_06620</name>
</gene>
<keyword evidence="1" id="KW-0472">Membrane</keyword>
<dbReference type="RefSeq" id="WP_196989925.1">
    <property type="nucleotide sequence ID" value="NZ_JADWYR010000001.1"/>
</dbReference>
<comment type="caution">
    <text evidence="2">The sequence shown here is derived from an EMBL/GenBank/DDBJ whole genome shotgun (WGS) entry which is preliminary data.</text>
</comment>
<sequence length="248" mass="27743">MAIANHIQEELRQIAPSIANMDRVYPYVVPPGYFEQLADRALDHAMEGEILRQTKVLAAGPAHEVPAGYFDNLAGLIMEKIQQQNNSRGEFYDELQEVAPLLNKISKENIYHVPPQYFEDVLPAKVPAPPQQAKVVAMGAAGNVKRWISYAAAAAVMLFISTTSFLYVNHRMKHAAHALTVEQRLATLKDEEILRYLKNDVGEGDFNATNFSEENPDINHLLIHASDAEIERYLDAEQENSDENTSGI</sequence>
<dbReference type="Proteomes" id="UP000628448">
    <property type="component" value="Unassembled WGS sequence"/>
</dbReference>
<protein>
    <submittedName>
        <fullName evidence="2">Uncharacterized protein</fullName>
    </submittedName>
</protein>
<name>A0A931E1S0_9BACT</name>
<keyword evidence="1" id="KW-0812">Transmembrane</keyword>
<evidence type="ECO:0000256" key="1">
    <source>
        <dbReference type="SAM" id="Phobius"/>
    </source>
</evidence>
<evidence type="ECO:0000313" key="3">
    <source>
        <dbReference type="Proteomes" id="UP000628448"/>
    </source>
</evidence>